<feature type="transmembrane region" description="Helical" evidence="9">
    <location>
        <begin position="616"/>
        <end position="638"/>
    </location>
</feature>
<dbReference type="EMBL" id="JADGJH010001236">
    <property type="protein sequence ID" value="KAJ3116308.1"/>
    <property type="molecule type" value="Genomic_DNA"/>
</dbReference>
<dbReference type="PROSITE" id="PS50893">
    <property type="entry name" value="ABC_TRANSPORTER_2"/>
    <property type="match status" value="2"/>
</dbReference>
<keyword evidence="8 9" id="KW-0472">Membrane</keyword>
<evidence type="ECO:0000256" key="3">
    <source>
        <dbReference type="ARBA" id="ARBA00022692"/>
    </source>
</evidence>
<dbReference type="PROSITE" id="PS00211">
    <property type="entry name" value="ABC_TRANSPORTER_1"/>
    <property type="match status" value="2"/>
</dbReference>
<dbReference type="InterPro" id="IPR036640">
    <property type="entry name" value="ABC1_TM_sf"/>
</dbReference>
<feature type="domain" description="ABC transporter" evidence="10">
    <location>
        <begin position="341"/>
        <end position="564"/>
    </location>
</feature>
<feature type="domain" description="ABC transporter" evidence="10">
    <location>
        <begin position="698"/>
        <end position="933"/>
    </location>
</feature>
<dbReference type="InterPro" id="IPR027417">
    <property type="entry name" value="P-loop_NTPase"/>
</dbReference>
<evidence type="ECO:0000256" key="5">
    <source>
        <dbReference type="ARBA" id="ARBA00022741"/>
    </source>
</evidence>
<dbReference type="PANTHER" id="PTHR24223">
    <property type="entry name" value="ATP-BINDING CASSETTE SUB-FAMILY C"/>
    <property type="match status" value="1"/>
</dbReference>
<evidence type="ECO:0000256" key="9">
    <source>
        <dbReference type="SAM" id="Phobius"/>
    </source>
</evidence>
<dbReference type="FunFam" id="3.40.50.300:FF:000630">
    <property type="entry name" value="ATP-binding cassette (ABC) transporter, putative"/>
    <property type="match status" value="1"/>
</dbReference>
<dbReference type="GO" id="GO:0140359">
    <property type="term" value="F:ABC-type transporter activity"/>
    <property type="evidence" value="ECO:0007669"/>
    <property type="project" value="InterPro"/>
</dbReference>
<feature type="domain" description="ABC transmembrane type-1" evidence="11">
    <location>
        <begin position="1"/>
        <end position="275"/>
    </location>
</feature>
<dbReference type="AlphaFoldDB" id="A0AAD5SZ68"/>
<dbReference type="PANTHER" id="PTHR24223:SF443">
    <property type="entry name" value="MULTIDRUG-RESISTANCE LIKE PROTEIN 1, ISOFORM I"/>
    <property type="match status" value="1"/>
</dbReference>
<dbReference type="Pfam" id="PF00005">
    <property type="entry name" value="ABC_tran"/>
    <property type="match status" value="2"/>
</dbReference>
<feature type="transmembrane region" description="Helical" evidence="9">
    <location>
        <begin position="248"/>
        <end position="270"/>
    </location>
</feature>
<evidence type="ECO:0000256" key="1">
    <source>
        <dbReference type="ARBA" id="ARBA00004128"/>
    </source>
</evidence>
<dbReference type="PROSITE" id="PS50929">
    <property type="entry name" value="ABC_TM1F"/>
    <property type="match status" value="1"/>
</dbReference>
<evidence type="ECO:0000256" key="6">
    <source>
        <dbReference type="ARBA" id="ARBA00022840"/>
    </source>
</evidence>
<dbReference type="InterPro" id="IPR044746">
    <property type="entry name" value="ABCC_6TM_D1"/>
</dbReference>
<dbReference type="InterPro" id="IPR003439">
    <property type="entry name" value="ABC_transporter-like_ATP-bd"/>
</dbReference>
<dbReference type="Proteomes" id="UP001211907">
    <property type="component" value="Unassembled WGS sequence"/>
</dbReference>
<feature type="transmembrane region" description="Helical" evidence="9">
    <location>
        <begin position="208"/>
        <end position="228"/>
    </location>
</feature>
<dbReference type="InterPro" id="IPR050173">
    <property type="entry name" value="ABC_transporter_C-like"/>
</dbReference>
<evidence type="ECO:0000259" key="11">
    <source>
        <dbReference type="PROSITE" id="PS50929"/>
    </source>
</evidence>
<evidence type="ECO:0000313" key="12">
    <source>
        <dbReference type="EMBL" id="KAJ3116308.1"/>
    </source>
</evidence>
<dbReference type="SUPFAM" id="SSF90123">
    <property type="entry name" value="ABC transporter transmembrane region"/>
    <property type="match status" value="1"/>
</dbReference>
<dbReference type="InterPro" id="IPR011527">
    <property type="entry name" value="ABC1_TM_dom"/>
</dbReference>
<keyword evidence="2" id="KW-0813">Transport</keyword>
<gene>
    <name evidence="12" type="ORF">HK100_001100</name>
</gene>
<accession>A0AAD5SZ68</accession>
<keyword evidence="13" id="KW-1185">Reference proteome</keyword>
<evidence type="ECO:0000256" key="4">
    <source>
        <dbReference type="ARBA" id="ARBA00022737"/>
    </source>
</evidence>
<organism evidence="12 13">
    <name type="scientific">Physocladia obscura</name>
    <dbReference type="NCBI Taxonomy" id="109957"/>
    <lineage>
        <taxon>Eukaryota</taxon>
        <taxon>Fungi</taxon>
        <taxon>Fungi incertae sedis</taxon>
        <taxon>Chytridiomycota</taxon>
        <taxon>Chytridiomycota incertae sedis</taxon>
        <taxon>Chytridiomycetes</taxon>
        <taxon>Chytridiales</taxon>
        <taxon>Chytriomycetaceae</taxon>
        <taxon>Physocladia</taxon>
    </lineage>
</organism>
<feature type="transmembrane region" description="Helical" evidence="9">
    <location>
        <begin position="137"/>
        <end position="156"/>
    </location>
</feature>
<dbReference type="GO" id="GO:0000329">
    <property type="term" value="C:fungal-type vacuole membrane"/>
    <property type="evidence" value="ECO:0007669"/>
    <property type="project" value="UniProtKB-ARBA"/>
</dbReference>
<evidence type="ECO:0000259" key="10">
    <source>
        <dbReference type="PROSITE" id="PS50893"/>
    </source>
</evidence>
<name>A0AAD5SZ68_9FUNG</name>
<dbReference type="GO" id="GO:0016887">
    <property type="term" value="F:ATP hydrolysis activity"/>
    <property type="evidence" value="ECO:0007669"/>
    <property type="project" value="InterPro"/>
</dbReference>
<dbReference type="GO" id="GO:0005524">
    <property type="term" value="F:ATP binding"/>
    <property type="evidence" value="ECO:0007669"/>
    <property type="project" value="UniProtKB-KW"/>
</dbReference>
<dbReference type="InterPro" id="IPR017871">
    <property type="entry name" value="ABC_transporter-like_CS"/>
</dbReference>
<evidence type="ECO:0000313" key="13">
    <source>
        <dbReference type="Proteomes" id="UP001211907"/>
    </source>
</evidence>
<protein>
    <recommendedName>
        <fullName evidence="14">P-loop containing nucleoside triphosphate hydrolase protein</fullName>
    </recommendedName>
</protein>
<evidence type="ECO:0000256" key="7">
    <source>
        <dbReference type="ARBA" id="ARBA00022989"/>
    </source>
</evidence>
<keyword evidence="6" id="KW-0067">ATP-binding</keyword>
<dbReference type="Gene3D" id="1.20.1560.10">
    <property type="entry name" value="ABC transporter type 1, transmembrane domain"/>
    <property type="match status" value="1"/>
</dbReference>
<sequence length="955" mass="104095">MSIFPSLIIGEILNYLDVSYPVEKLFIKNGWALAVLLFGTQVLYAVSSVVSRSTTNVMQTRVRAALVSAIYQKSLKLSPKLLAQSLYSAGKINTLASSDITAILGFIDSVNQIWSMPLQVALVLFFVSRLLGVSATIGAAVFIAFGGLASALSPAFGTNVKMYMQATDQRTTILREFLYGVKVVKYHALEERVLANIQKTRDSQVRVLYKYILVFVLMISAMVFQQGLTPLLTFVVFGALGNNITPNTIFPALSFLTSLVSISVGIPRIVGVLIQSSVSYERVCQFLMAEEVTSEDLISFVPLSESQPSILLSSASFTWESANKQKFITEENKIISRSISAHEDAVLNRDDKADIFTLEKISLSVKRGSLIAVVGATGSGKSSLLAALAGSMRKLSGKASIAGNLAYCSQEPWIISGTIAENITLHNTTARPFVATALMACSLNEDIKSFEQGIHTHIGEKGINLSGGQKARLALARAIAQNPDIFILDDPLSALDVHVSKSVFHGTIKSQLIAGKTIVLATNLLAVLPHIDQIIVMDSGKIVQIGSFTEIISDTNGLLFHMMKDYHLDSNDFTEIPENSGNNLVNLQVGEVQTELAEDRETGAVSANTYKTYAKAIGITGIIMQLICVIVLVAFYVMQQLTLSAWTTNYWGFVNPELLYLMIAAERLSFYITGIPVEAPRISTQDSVIKNWPSSGSIEVKDLVLAYATRPEHHVIDGISLRIKDREKIAVVGRTGSGKSTLMDSLFRIIEAKKGAILIDGQDISFLGLKKLRSSMQMIPQSPILFDGTIRTNIDSSHIHDDKIIWNTLKCVGMHRYVSQQSGKLDSPVSEGGANFSAGQRQLLCLAKALLNNSKILILDEATSSIDAESDKLIQNTIATQFSNATVLSVAHRLNTIAGYDKVLVLEKGKVAEFDAPYSLLRKENSIFREMVNATGDSNAAVFANIAKNHYFTRM</sequence>
<feature type="transmembrane region" description="Helical" evidence="9">
    <location>
        <begin position="113"/>
        <end position="131"/>
    </location>
</feature>
<dbReference type="InterPro" id="IPR003593">
    <property type="entry name" value="AAA+_ATPase"/>
</dbReference>
<keyword evidence="5" id="KW-0547">Nucleotide-binding</keyword>
<dbReference type="SUPFAM" id="SSF52540">
    <property type="entry name" value="P-loop containing nucleoside triphosphate hydrolases"/>
    <property type="match status" value="2"/>
</dbReference>
<dbReference type="FunFam" id="3.40.50.300:FF:000997">
    <property type="entry name" value="Multidrug resistance-associated protein 1"/>
    <property type="match status" value="1"/>
</dbReference>
<dbReference type="SMART" id="SM00382">
    <property type="entry name" value="AAA"/>
    <property type="match status" value="2"/>
</dbReference>
<dbReference type="Gene3D" id="3.40.50.300">
    <property type="entry name" value="P-loop containing nucleotide triphosphate hydrolases"/>
    <property type="match status" value="2"/>
</dbReference>
<keyword evidence="3 9" id="KW-0812">Transmembrane</keyword>
<dbReference type="CDD" id="cd18579">
    <property type="entry name" value="ABC_6TM_ABCC_D1"/>
    <property type="match status" value="1"/>
</dbReference>
<comment type="subcellular location">
    <subcellularLocation>
        <location evidence="1">Vacuole membrane</location>
        <topology evidence="1">Multi-pass membrane protein</topology>
    </subcellularLocation>
</comment>
<evidence type="ECO:0008006" key="14">
    <source>
        <dbReference type="Google" id="ProtNLM"/>
    </source>
</evidence>
<keyword evidence="4" id="KW-0677">Repeat</keyword>
<dbReference type="Pfam" id="PF00664">
    <property type="entry name" value="ABC_membrane"/>
    <property type="match status" value="1"/>
</dbReference>
<reference evidence="12" key="1">
    <citation type="submission" date="2020-05" db="EMBL/GenBank/DDBJ databases">
        <title>Phylogenomic resolution of chytrid fungi.</title>
        <authorList>
            <person name="Stajich J.E."/>
            <person name="Amses K."/>
            <person name="Simmons R."/>
            <person name="Seto K."/>
            <person name="Myers J."/>
            <person name="Bonds A."/>
            <person name="Quandt C.A."/>
            <person name="Barry K."/>
            <person name="Liu P."/>
            <person name="Grigoriev I."/>
            <person name="Longcore J.E."/>
            <person name="James T.Y."/>
        </authorList>
    </citation>
    <scope>NUCLEOTIDE SEQUENCE</scope>
    <source>
        <strain evidence="12">JEL0513</strain>
    </source>
</reference>
<comment type="caution">
    <text evidence="12">The sequence shown here is derived from an EMBL/GenBank/DDBJ whole genome shotgun (WGS) entry which is preliminary data.</text>
</comment>
<dbReference type="CDD" id="cd03244">
    <property type="entry name" value="ABCC_MRP_domain2"/>
    <property type="match status" value="1"/>
</dbReference>
<evidence type="ECO:0000256" key="8">
    <source>
        <dbReference type="ARBA" id="ARBA00023136"/>
    </source>
</evidence>
<evidence type="ECO:0000256" key="2">
    <source>
        <dbReference type="ARBA" id="ARBA00022448"/>
    </source>
</evidence>
<feature type="transmembrane region" description="Helical" evidence="9">
    <location>
        <begin position="31"/>
        <end position="51"/>
    </location>
</feature>
<proteinExistence type="predicted"/>
<keyword evidence="7 9" id="KW-1133">Transmembrane helix</keyword>